<protein>
    <submittedName>
        <fullName evidence="1">Uncharacterized protein</fullName>
    </submittedName>
</protein>
<comment type="caution">
    <text evidence="1">The sequence shown here is derived from an EMBL/GenBank/DDBJ whole genome shotgun (WGS) entry which is preliminary data.</text>
</comment>
<dbReference type="EMBL" id="JASPKY010000160">
    <property type="protein sequence ID" value="KAK9729478.1"/>
    <property type="molecule type" value="Genomic_DNA"/>
</dbReference>
<accession>A0AAW1L6N8</accession>
<dbReference type="AlphaFoldDB" id="A0AAW1L6N8"/>
<gene>
    <name evidence="1" type="ORF">QE152_g15949</name>
</gene>
<keyword evidence="2" id="KW-1185">Reference proteome</keyword>
<evidence type="ECO:0000313" key="1">
    <source>
        <dbReference type="EMBL" id="KAK9729478.1"/>
    </source>
</evidence>
<name>A0AAW1L6N8_POPJA</name>
<organism evidence="1 2">
    <name type="scientific">Popillia japonica</name>
    <name type="common">Japanese beetle</name>
    <dbReference type="NCBI Taxonomy" id="7064"/>
    <lineage>
        <taxon>Eukaryota</taxon>
        <taxon>Metazoa</taxon>
        <taxon>Ecdysozoa</taxon>
        <taxon>Arthropoda</taxon>
        <taxon>Hexapoda</taxon>
        <taxon>Insecta</taxon>
        <taxon>Pterygota</taxon>
        <taxon>Neoptera</taxon>
        <taxon>Endopterygota</taxon>
        <taxon>Coleoptera</taxon>
        <taxon>Polyphaga</taxon>
        <taxon>Scarabaeiformia</taxon>
        <taxon>Scarabaeidae</taxon>
        <taxon>Rutelinae</taxon>
        <taxon>Popillia</taxon>
    </lineage>
</organism>
<dbReference type="Proteomes" id="UP001458880">
    <property type="component" value="Unassembled WGS sequence"/>
</dbReference>
<evidence type="ECO:0000313" key="2">
    <source>
        <dbReference type="Proteomes" id="UP001458880"/>
    </source>
</evidence>
<proteinExistence type="predicted"/>
<sequence length="130" mass="14839">MQRDNEVRNNIRMVMADDTGFQNLANVIDVDWPEDMFPKTVVWNMNPSSLNSEGDLAIFPKTVVWNMNPSSLNSEGDLAILVDPREADHNKILENISIRYPEILDMVKKNEGQIDYLTNTTAKDTGKHFN</sequence>
<reference evidence="1 2" key="1">
    <citation type="journal article" date="2024" name="BMC Genomics">
        <title>De novo assembly and annotation of Popillia japonica's genome with initial clues to its potential as an invasive pest.</title>
        <authorList>
            <person name="Cucini C."/>
            <person name="Boschi S."/>
            <person name="Funari R."/>
            <person name="Cardaioli E."/>
            <person name="Iannotti N."/>
            <person name="Marturano G."/>
            <person name="Paoli F."/>
            <person name="Bruttini M."/>
            <person name="Carapelli A."/>
            <person name="Frati F."/>
            <person name="Nardi F."/>
        </authorList>
    </citation>
    <scope>NUCLEOTIDE SEQUENCE [LARGE SCALE GENOMIC DNA]</scope>
    <source>
        <strain evidence="1">DMR45628</strain>
    </source>
</reference>